<evidence type="ECO:0000256" key="2">
    <source>
        <dbReference type="ARBA" id="ARBA00004496"/>
    </source>
</evidence>
<dbReference type="Proteomes" id="UP001479290">
    <property type="component" value="Unassembled WGS sequence"/>
</dbReference>
<evidence type="ECO:0000313" key="8">
    <source>
        <dbReference type="EMBL" id="KAK9977533.1"/>
    </source>
</evidence>
<comment type="caution">
    <text evidence="8">The sequence shown here is derived from an EMBL/GenBank/DDBJ whole genome shotgun (WGS) entry which is preliminary data.</text>
</comment>
<feature type="compositionally biased region" description="Basic and acidic residues" evidence="7">
    <location>
        <begin position="323"/>
        <end position="333"/>
    </location>
</feature>
<evidence type="ECO:0000256" key="4">
    <source>
        <dbReference type="ARBA" id="ARBA00022490"/>
    </source>
</evidence>
<reference evidence="8 9" key="1">
    <citation type="submission" date="2024-05" db="EMBL/GenBank/DDBJ databases">
        <title>A high-quality chromosomal-level genome assembly of Topmouth culter (Culter alburnus).</title>
        <authorList>
            <person name="Zhao H."/>
        </authorList>
    </citation>
    <scope>NUCLEOTIDE SEQUENCE [LARGE SCALE GENOMIC DNA]</scope>
    <source>
        <strain evidence="8">CATC2023</strain>
        <tissue evidence="8">Muscle</tissue>
    </source>
</reference>
<feature type="compositionally biased region" description="Polar residues" evidence="7">
    <location>
        <begin position="28"/>
        <end position="39"/>
    </location>
</feature>
<protein>
    <submittedName>
        <fullName evidence="8">Uncharacterized protein</fullName>
    </submittedName>
</protein>
<keyword evidence="6" id="KW-0175">Coiled coil</keyword>
<dbReference type="PANTHER" id="PTHR15240:SF3">
    <property type="entry name" value="CAVEOLAE-ASSOCIATED PROTEIN 1"/>
    <property type="match status" value="1"/>
</dbReference>
<gene>
    <name evidence="8" type="ORF">ABG768_019342</name>
</gene>
<feature type="compositionally biased region" description="Acidic residues" evidence="7">
    <location>
        <begin position="47"/>
        <end position="59"/>
    </location>
</feature>
<dbReference type="GO" id="GO:0006361">
    <property type="term" value="P:transcription initiation at RNA polymerase I promoter"/>
    <property type="evidence" value="ECO:0007669"/>
    <property type="project" value="TreeGrafter"/>
</dbReference>
<dbReference type="GO" id="GO:0005737">
    <property type="term" value="C:cytoplasm"/>
    <property type="evidence" value="ECO:0007669"/>
    <property type="project" value="UniProtKB-SubCell"/>
</dbReference>
<feature type="compositionally biased region" description="Basic and acidic residues" evidence="7">
    <location>
        <begin position="261"/>
        <end position="315"/>
    </location>
</feature>
<feature type="compositionally biased region" description="Acidic residues" evidence="7">
    <location>
        <begin position="373"/>
        <end position="391"/>
    </location>
</feature>
<accession>A0AAW2AWR0</accession>
<organism evidence="8 9">
    <name type="scientific">Culter alburnus</name>
    <name type="common">Topmouth culter</name>
    <dbReference type="NCBI Taxonomy" id="194366"/>
    <lineage>
        <taxon>Eukaryota</taxon>
        <taxon>Metazoa</taxon>
        <taxon>Chordata</taxon>
        <taxon>Craniata</taxon>
        <taxon>Vertebrata</taxon>
        <taxon>Euteleostomi</taxon>
        <taxon>Actinopterygii</taxon>
        <taxon>Neopterygii</taxon>
        <taxon>Teleostei</taxon>
        <taxon>Ostariophysi</taxon>
        <taxon>Cypriniformes</taxon>
        <taxon>Xenocyprididae</taxon>
        <taxon>Xenocypridinae</taxon>
        <taxon>Culter</taxon>
    </lineage>
</organism>
<comment type="similarity">
    <text evidence="3">Belongs to the CAVIN family.</text>
</comment>
<feature type="region of interest" description="Disordered" evidence="7">
    <location>
        <begin position="261"/>
        <end position="351"/>
    </location>
</feature>
<dbReference type="EMBL" id="JAWDJR010000003">
    <property type="protein sequence ID" value="KAK9977533.1"/>
    <property type="molecule type" value="Genomic_DNA"/>
</dbReference>
<dbReference type="InterPro" id="IPR026752">
    <property type="entry name" value="Cavin_fam"/>
</dbReference>
<keyword evidence="9" id="KW-1185">Reference proteome</keyword>
<feature type="region of interest" description="Disordered" evidence="7">
    <location>
        <begin position="366"/>
        <end position="402"/>
    </location>
</feature>
<evidence type="ECO:0000313" key="9">
    <source>
        <dbReference type="Proteomes" id="UP001479290"/>
    </source>
</evidence>
<evidence type="ECO:0000256" key="5">
    <source>
        <dbReference type="ARBA" id="ARBA00023136"/>
    </source>
</evidence>
<evidence type="ECO:0000256" key="3">
    <source>
        <dbReference type="ARBA" id="ARBA00008836"/>
    </source>
</evidence>
<comment type="subcellular location">
    <subcellularLocation>
        <location evidence="2">Cytoplasm</location>
    </subcellularLocation>
    <subcellularLocation>
        <location evidence="1">Membrane</location>
        <location evidence="1">Caveola</location>
    </subcellularLocation>
</comment>
<feature type="region of interest" description="Disordered" evidence="7">
    <location>
        <begin position="206"/>
        <end position="236"/>
    </location>
</feature>
<keyword evidence="4" id="KW-0963">Cytoplasm</keyword>
<proteinExistence type="inferred from homology"/>
<evidence type="ECO:0000256" key="1">
    <source>
        <dbReference type="ARBA" id="ARBA00004345"/>
    </source>
</evidence>
<dbReference type="GO" id="GO:0042134">
    <property type="term" value="F:rRNA primary transcript binding"/>
    <property type="evidence" value="ECO:0007669"/>
    <property type="project" value="TreeGrafter"/>
</dbReference>
<feature type="compositionally biased region" description="Acidic residues" evidence="7">
    <location>
        <begin position="222"/>
        <end position="236"/>
    </location>
</feature>
<evidence type="ECO:0000256" key="7">
    <source>
        <dbReference type="SAM" id="MobiDB-lite"/>
    </source>
</evidence>
<dbReference type="Pfam" id="PF15237">
    <property type="entry name" value="PTRF_SDPR"/>
    <property type="match status" value="2"/>
</dbReference>
<dbReference type="GO" id="GO:0006363">
    <property type="term" value="P:termination of RNA polymerase I transcription"/>
    <property type="evidence" value="ECO:0007669"/>
    <property type="project" value="TreeGrafter"/>
</dbReference>
<feature type="coiled-coil region" evidence="6">
    <location>
        <begin position="160"/>
        <end position="187"/>
    </location>
</feature>
<dbReference type="AlphaFoldDB" id="A0AAW2AWR0"/>
<name>A0AAW2AWR0_CULAL</name>
<sequence>MADTDFKLERAVFAEVSDDDDEEVALVPSSTKPATTTKLFKSRRGDDDDDDDDEDDDDGDPAKEVDLVLGPGLDGGGSGDPGRSEAQATGMKVLALLDKIIGVVDQIQHTQTGLEAKQETMEKNMSSIQTELAKLAKSHVGTAGTVNKLLDKVRKVNVNVKSVRTDLEKQAGQIKKLENNEHELLKRKNFKVLIFQDKVKPVKVSKKPVAAGEEGEQVLSEGGEEEHGSEEEVEVEEIIEESRAERIKRSGLQKVDELKKAFSKEQMEKTRQKTKENLEKTRQRTKENLEKTRLRTRENLEKTKKSLSKKMDKLGTKMTPNTQRREKIRSSREKMKKSLTPDHTVYARSKSTTYRVPPFTFHVKKVRGGEIEPTPEPEEEEEQVEQDEELQEGLAVQEGGLVSKVEEGELVSIDSPEMEALLEAADHSRLAFQETVRPREKAGQ</sequence>
<feature type="region of interest" description="Disordered" evidence="7">
    <location>
        <begin position="17"/>
        <end position="86"/>
    </location>
</feature>
<evidence type="ECO:0000256" key="6">
    <source>
        <dbReference type="SAM" id="Coils"/>
    </source>
</evidence>
<keyword evidence="5" id="KW-0472">Membrane</keyword>
<dbReference type="PANTHER" id="PTHR15240">
    <property type="entry name" value="CAVIN"/>
    <property type="match status" value="1"/>
</dbReference>
<dbReference type="GO" id="GO:0005901">
    <property type="term" value="C:caveola"/>
    <property type="evidence" value="ECO:0007669"/>
    <property type="project" value="UniProtKB-SubCell"/>
</dbReference>